<evidence type="ECO:0000256" key="1">
    <source>
        <dbReference type="ARBA" id="ARBA00005986"/>
    </source>
</evidence>
<feature type="domain" description="EthD" evidence="2">
    <location>
        <begin position="23"/>
        <end position="111"/>
    </location>
</feature>
<dbReference type="Gene3D" id="3.30.70.100">
    <property type="match status" value="1"/>
</dbReference>
<evidence type="ECO:0000313" key="4">
    <source>
        <dbReference type="Proteomes" id="UP000654918"/>
    </source>
</evidence>
<organism evidence="3 4">
    <name type="scientific">Colletotrichum plurivorum</name>
    <dbReference type="NCBI Taxonomy" id="2175906"/>
    <lineage>
        <taxon>Eukaryota</taxon>
        <taxon>Fungi</taxon>
        <taxon>Dikarya</taxon>
        <taxon>Ascomycota</taxon>
        <taxon>Pezizomycotina</taxon>
        <taxon>Sordariomycetes</taxon>
        <taxon>Hypocreomycetidae</taxon>
        <taxon>Glomerellales</taxon>
        <taxon>Glomerellaceae</taxon>
        <taxon>Colletotrichum</taxon>
        <taxon>Colletotrichum orchidearum species complex</taxon>
    </lineage>
</organism>
<dbReference type="Pfam" id="PF07110">
    <property type="entry name" value="EthD"/>
    <property type="match status" value="1"/>
</dbReference>
<evidence type="ECO:0000313" key="3">
    <source>
        <dbReference type="EMBL" id="KAF6819481.1"/>
    </source>
</evidence>
<protein>
    <submittedName>
        <fullName evidence="3">Acyl esterase (CocE/NonD family hydrolase)</fullName>
    </submittedName>
</protein>
<dbReference type="InterPro" id="IPR011008">
    <property type="entry name" value="Dimeric_a/b-barrel"/>
</dbReference>
<dbReference type="GO" id="GO:0016787">
    <property type="term" value="F:hydrolase activity"/>
    <property type="evidence" value="ECO:0007669"/>
    <property type="project" value="UniProtKB-KW"/>
</dbReference>
<keyword evidence="4" id="KW-1185">Reference proteome</keyword>
<gene>
    <name evidence="3" type="ORF">CPLU01_13020</name>
</gene>
<evidence type="ECO:0000259" key="2">
    <source>
        <dbReference type="Pfam" id="PF07110"/>
    </source>
</evidence>
<name>A0A8H6N4R6_9PEZI</name>
<keyword evidence="3" id="KW-0378">Hydrolase</keyword>
<comment type="caution">
    <text evidence="3">The sequence shown here is derived from an EMBL/GenBank/DDBJ whole genome shotgun (WGS) entry which is preliminary data.</text>
</comment>
<dbReference type="GO" id="GO:0016491">
    <property type="term" value="F:oxidoreductase activity"/>
    <property type="evidence" value="ECO:0007669"/>
    <property type="project" value="InterPro"/>
</dbReference>
<accession>A0A8H6N4R6</accession>
<sequence>MTQDAQTKPDALVKMTICLRRIPGWQDEKFLHEYTNVHASMTRQVAAAVPILRSYTQLLSAPVKDVSLPAGGREPWDAVSILGWTSLEALHASFQHPEYKASAGKHKFADEATQVGTLCQEVAEATFDKSGFEGRGSGGAMMVVMVPGSGSGTAMTDEELVARAAVVEKLRAGTGLLRYVANQSVTPADAAAFFEGTPFATMDWVTTQFMEQYWFRSRDAALEFLSGESRLEQLFSSLPPFLDAKGAFAVLGDETVVVDKARGI</sequence>
<reference evidence="3" key="1">
    <citation type="journal article" date="2020" name="Phytopathology">
        <title>Genome Sequence Resources of Colletotrichum truncatum, C. plurivorum, C. musicola, and C. sojae: Four Species Pathogenic to Soybean (Glycine max).</title>
        <authorList>
            <person name="Rogerio F."/>
            <person name="Boufleur T.R."/>
            <person name="Ciampi-Guillardi M."/>
            <person name="Sukno S.A."/>
            <person name="Thon M.R."/>
            <person name="Massola Junior N.S."/>
            <person name="Baroncelli R."/>
        </authorList>
    </citation>
    <scope>NUCLEOTIDE SEQUENCE</scope>
    <source>
        <strain evidence="3">LFN00145</strain>
    </source>
</reference>
<proteinExistence type="inferred from homology"/>
<dbReference type="InterPro" id="IPR009799">
    <property type="entry name" value="EthD_dom"/>
</dbReference>
<dbReference type="SUPFAM" id="SSF54909">
    <property type="entry name" value="Dimeric alpha+beta barrel"/>
    <property type="match status" value="1"/>
</dbReference>
<comment type="similarity">
    <text evidence="1">Belongs to the tpcK family.</text>
</comment>
<dbReference type="AlphaFoldDB" id="A0A8H6N4R6"/>
<dbReference type="EMBL" id="WIGO01000285">
    <property type="protein sequence ID" value="KAF6819481.1"/>
    <property type="molecule type" value="Genomic_DNA"/>
</dbReference>
<dbReference type="Proteomes" id="UP000654918">
    <property type="component" value="Unassembled WGS sequence"/>
</dbReference>